<protein>
    <submittedName>
        <fullName evidence="3">Oxidoreductase</fullName>
    </submittedName>
</protein>
<dbReference type="Gene3D" id="3.20.20.100">
    <property type="entry name" value="NADP-dependent oxidoreductase domain"/>
    <property type="match status" value="1"/>
</dbReference>
<sequence length="321" mass="35639">MKYRKLGNTGLNVSALSFGASSLGGVFRDVQREEGIRTVHTAIDMGINLIDVSPYYGLTKAEAVLGEALRTIPRDRCVLSTKAGRYGQDEFDFSAERVIRSAEESMRRLGTDYLDILLLHDIEFGTPEQVLEEGIPALEQLKTSGKIRFFGVSGLPLNMMEAVLSRTSPDVILSYCHYSLNDTTLLGLLPSLERQGTGLINASPLSMGLLGNRDVPEWHPADEDIRAVCRRAAEHCRRQGADIAKLAIQFSTSNERIPTTLVSTATPEHIRNNILWTEEPLDEPLLREVLEILKPIDGATWPSGRPEWGEQPNRQSGERRS</sequence>
<dbReference type="InterPro" id="IPR036812">
    <property type="entry name" value="NAD(P)_OxRdtase_dom_sf"/>
</dbReference>
<name>A0ABQ4LS23_9BACL</name>
<feature type="region of interest" description="Disordered" evidence="1">
    <location>
        <begin position="300"/>
        <end position="321"/>
    </location>
</feature>
<dbReference type="InterPro" id="IPR023210">
    <property type="entry name" value="NADP_OxRdtase_dom"/>
</dbReference>
<dbReference type="PANTHER" id="PTHR42686">
    <property type="entry name" value="GH17980P-RELATED"/>
    <property type="match status" value="1"/>
</dbReference>
<reference evidence="3 4" key="1">
    <citation type="submission" date="2021-03" db="EMBL/GenBank/DDBJ databases">
        <title>Antimicrobial resistance genes in bacteria isolated from Japanese honey, and their potential for conferring macrolide and lincosamide resistance in the American foulbrood pathogen Paenibacillus larvae.</title>
        <authorList>
            <person name="Okamoto M."/>
            <person name="Kumagai M."/>
            <person name="Kanamori H."/>
            <person name="Takamatsu D."/>
        </authorList>
    </citation>
    <scope>NUCLEOTIDE SEQUENCE [LARGE SCALE GENOMIC DNA]</scope>
    <source>
        <strain evidence="3 4">J21TS3</strain>
    </source>
</reference>
<dbReference type="InterPro" id="IPR020471">
    <property type="entry name" value="AKR"/>
</dbReference>
<dbReference type="EMBL" id="BORW01000002">
    <property type="protein sequence ID" value="GIO66039.1"/>
    <property type="molecule type" value="Genomic_DNA"/>
</dbReference>
<dbReference type="Proteomes" id="UP000680638">
    <property type="component" value="Unassembled WGS sequence"/>
</dbReference>
<keyword evidence="4" id="KW-1185">Reference proteome</keyword>
<accession>A0ABQ4LS23</accession>
<dbReference type="PRINTS" id="PR00069">
    <property type="entry name" value="ALDKETRDTASE"/>
</dbReference>
<evidence type="ECO:0000256" key="1">
    <source>
        <dbReference type="SAM" id="MobiDB-lite"/>
    </source>
</evidence>
<evidence type="ECO:0000313" key="4">
    <source>
        <dbReference type="Proteomes" id="UP000680638"/>
    </source>
</evidence>
<comment type="caution">
    <text evidence="3">The sequence shown here is derived from an EMBL/GenBank/DDBJ whole genome shotgun (WGS) entry which is preliminary data.</text>
</comment>
<feature type="domain" description="NADP-dependent oxidoreductase" evidence="2">
    <location>
        <begin position="16"/>
        <end position="284"/>
    </location>
</feature>
<dbReference type="SUPFAM" id="SSF51430">
    <property type="entry name" value="NAD(P)-linked oxidoreductase"/>
    <property type="match status" value="1"/>
</dbReference>
<organism evidence="3 4">
    <name type="scientific">Paenibacillus cookii</name>
    <dbReference type="NCBI Taxonomy" id="157839"/>
    <lineage>
        <taxon>Bacteria</taxon>
        <taxon>Bacillati</taxon>
        <taxon>Bacillota</taxon>
        <taxon>Bacilli</taxon>
        <taxon>Bacillales</taxon>
        <taxon>Paenibacillaceae</taxon>
        <taxon>Paenibacillus</taxon>
    </lineage>
</organism>
<proteinExistence type="predicted"/>
<dbReference type="Pfam" id="PF00248">
    <property type="entry name" value="Aldo_ket_red"/>
    <property type="match status" value="1"/>
</dbReference>
<dbReference type="InterPro" id="IPR044479">
    <property type="entry name" value="LGALDH-like"/>
</dbReference>
<gene>
    <name evidence="3" type="ORF">J21TS3_08600</name>
</gene>
<evidence type="ECO:0000313" key="3">
    <source>
        <dbReference type="EMBL" id="GIO66039.1"/>
    </source>
</evidence>
<dbReference type="PANTHER" id="PTHR42686:SF1">
    <property type="entry name" value="GH17980P-RELATED"/>
    <property type="match status" value="1"/>
</dbReference>
<evidence type="ECO:0000259" key="2">
    <source>
        <dbReference type="Pfam" id="PF00248"/>
    </source>
</evidence>
<dbReference type="RefSeq" id="WP_036711510.1">
    <property type="nucleotide sequence ID" value="NZ_BORW01000002.1"/>
</dbReference>
<dbReference type="CDD" id="cd19163">
    <property type="entry name" value="AKR_galDH"/>
    <property type="match status" value="1"/>
</dbReference>